<comment type="subcellular location">
    <subcellularLocation>
        <location evidence="1 13">Cytoplasm</location>
    </subcellularLocation>
</comment>
<evidence type="ECO:0000313" key="17">
    <source>
        <dbReference type="Proteomes" id="UP000199423"/>
    </source>
</evidence>
<feature type="binding site" evidence="14">
    <location>
        <position position="149"/>
    </location>
    <ligand>
        <name>ATP</name>
        <dbReference type="ChEBI" id="CHEBI:30616"/>
    </ligand>
</feature>
<comment type="function">
    <text evidence="13">Required for the formation of a threonylcarbamoyl group on adenosine at position 37 (t(6)A37) in tRNAs that read codons beginning with adenine.</text>
</comment>
<keyword evidence="9 13" id="KW-0547">Nucleotide-binding</keyword>
<dbReference type="Pfam" id="PF01300">
    <property type="entry name" value="Sua5_yciO_yrdC"/>
    <property type="match status" value="1"/>
</dbReference>
<dbReference type="GO" id="GO:0000049">
    <property type="term" value="F:tRNA binding"/>
    <property type="evidence" value="ECO:0007669"/>
    <property type="project" value="TreeGrafter"/>
</dbReference>
<dbReference type="GO" id="GO:0008033">
    <property type="term" value="P:tRNA processing"/>
    <property type="evidence" value="ECO:0007669"/>
    <property type="project" value="UniProtKB-KW"/>
</dbReference>
<evidence type="ECO:0000259" key="15">
    <source>
        <dbReference type="PROSITE" id="PS51163"/>
    </source>
</evidence>
<name>A0A1I7NGS2_9HYPH</name>
<reference evidence="17" key="1">
    <citation type="submission" date="2016-10" db="EMBL/GenBank/DDBJ databases">
        <authorList>
            <person name="Varghese N."/>
            <person name="Submissions S."/>
        </authorList>
    </citation>
    <scope>NUCLEOTIDE SEQUENCE [LARGE SCALE GENOMIC DNA]</scope>
    <source>
        <strain evidence="17">DSM 1565</strain>
    </source>
</reference>
<dbReference type="Gene3D" id="3.90.870.10">
    <property type="entry name" value="DHBP synthase"/>
    <property type="match status" value="1"/>
</dbReference>
<dbReference type="Proteomes" id="UP000199423">
    <property type="component" value="Unassembled WGS sequence"/>
</dbReference>
<dbReference type="NCBIfam" id="TIGR00057">
    <property type="entry name" value="L-threonylcarbamoyladenylate synthase"/>
    <property type="match status" value="1"/>
</dbReference>
<evidence type="ECO:0000256" key="9">
    <source>
        <dbReference type="ARBA" id="ARBA00022741"/>
    </source>
</evidence>
<feature type="binding site" evidence="14">
    <location>
        <position position="179"/>
    </location>
    <ligand>
        <name>L-threonine</name>
        <dbReference type="ChEBI" id="CHEBI:57926"/>
    </ligand>
</feature>
<dbReference type="RefSeq" id="WP_092868167.1">
    <property type="nucleotide sequence ID" value="NZ_FPCH01000002.1"/>
</dbReference>
<dbReference type="EC" id="2.7.7.87" evidence="3 13"/>
<dbReference type="STRING" id="51670.SAMN04488557_2129"/>
<dbReference type="InterPro" id="IPR050156">
    <property type="entry name" value="TC-AMP_synthase_SUA5"/>
</dbReference>
<dbReference type="OrthoDB" id="9814580at2"/>
<keyword evidence="5 13" id="KW-0963">Cytoplasm</keyword>
<feature type="binding site" evidence="14">
    <location>
        <position position="230"/>
    </location>
    <ligand>
        <name>ATP</name>
        <dbReference type="ChEBI" id="CHEBI:30616"/>
    </ligand>
</feature>
<dbReference type="InterPro" id="IPR005145">
    <property type="entry name" value="Sua5_C"/>
</dbReference>
<keyword evidence="6 13" id="KW-0808">Transferase</keyword>
<dbReference type="EMBL" id="FPCH01000002">
    <property type="protein sequence ID" value="SFV33838.1"/>
    <property type="molecule type" value="Genomic_DNA"/>
</dbReference>
<evidence type="ECO:0000256" key="13">
    <source>
        <dbReference type="PIRNR" id="PIRNR004930"/>
    </source>
</evidence>
<evidence type="ECO:0000256" key="10">
    <source>
        <dbReference type="ARBA" id="ARBA00022840"/>
    </source>
</evidence>
<proteinExistence type="inferred from homology"/>
<feature type="domain" description="YrdC-like" evidence="15">
    <location>
        <begin position="10"/>
        <end position="197"/>
    </location>
</feature>
<evidence type="ECO:0000256" key="12">
    <source>
        <dbReference type="ARBA" id="ARBA00048366"/>
    </source>
</evidence>
<comment type="similarity">
    <text evidence="2 13">Belongs to the SUA5 family.</text>
</comment>
<sequence>MQGRIVPANAEWIAEAGQMIRSGALVAFPTETVYGLGADATNGEAVARVFEAKNRPTFNPLIVHVLGLEQAIIIGTFSPVARRLTEAFWPGPLTLVVPRTANSEVSDLVSAGLPTVALRSPDHPVARALLAEAQRPLAAPSANRSGHVSATRAEHVAADLGGKAALILDGGPTTLGLESTVISLVDDTPVLLRPGAVTVEAIEEVLGTRLAREDGSTDRPMSPGQLQSHYAPRAGLRLDAYDWGPDEAVLAFGGIAGKPARTFINLSPSGDLVEAAANLFSALRTLDASGASTIAATPIPRHGLGEAINDRLKRAAAPRE</sequence>
<dbReference type="PIRSF" id="PIRSF004930">
    <property type="entry name" value="Tln_factor_SUA5"/>
    <property type="match status" value="1"/>
</dbReference>
<evidence type="ECO:0000256" key="1">
    <source>
        <dbReference type="ARBA" id="ARBA00004496"/>
    </source>
</evidence>
<dbReference type="PANTHER" id="PTHR17490">
    <property type="entry name" value="SUA5"/>
    <property type="match status" value="1"/>
</dbReference>
<dbReference type="Gene3D" id="3.40.50.11030">
    <property type="entry name" value="Threonylcarbamoyl-AMP synthase, C-terminal domain"/>
    <property type="match status" value="1"/>
</dbReference>
<feature type="binding site" evidence="14">
    <location>
        <position position="32"/>
    </location>
    <ligand>
        <name>L-threonine</name>
        <dbReference type="ChEBI" id="CHEBI:57926"/>
    </ligand>
</feature>
<feature type="binding site" evidence="14">
    <location>
        <position position="59"/>
    </location>
    <ligand>
        <name>ATP</name>
        <dbReference type="ChEBI" id="CHEBI:30616"/>
    </ligand>
</feature>
<dbReference type="SUPFAM" id="SSF55821">
    <property type="entry name" value="YrdC/RibB"/>
    <property type="match status" value="1"/>
</dbReference>
<feature type="binding site" evidence="14">
    <location>
        <position position="55"/>
    </location>
    <ligand>
        <name>ATP</name>
        <dbReference type="ChEBI" id="CHEBI:30616"/>
    </ligand>
</feature>
<evidence type="ECO:0000256" key="7">
    <source>
        <dbReference type="ARBA" id="ARBA00022694"/>
    </source>
</evidence>
<feature type="binding site" evidence="14">
    <location>
        <position position="193"/>
    </location>
    <ligand>
        <name>ATP</name>
        <dbReference type="ChEBI" id="CHEBI:30616"/>
    </ligand>
</feature>
<organism evidence="16 17">
    <name type="scientific">Hyphomicrobium facile</name>
    <dbReference type="NCBI Taxonomy" id="51670"/>
    <lineage>
        <taxon>Bacteria</taxon>
        <taxon>Pseudomonadati</taxon>
        <taxon>Pseudomonadota</taxon>
        <taxon>Alphaproteobacteria</taxon>
        <taxon>Hyphomicrobiales</taxon>
        <taxon>Hyphomicrobiaceae</taxon>
        <taxon>Hyphomicrobium</taxon>
    </lineage>
</organism>
<comment type="catalytic activity">
    <reaction evidence="12 13">
        <text>L-threonine + hydrogencarbonate + ATP = L-threonylcarbamoyladenylate + diphosphate + H2O</text>
        <dbReference type="Rhea" id="RHEA:36407"/>
        <dbReference type="ChEBI" id="CHEBI:15377"/>
        <dbReference type="ChEBI" id="CHEBI:17544"/>
        <dbReference type="ChEBI" id="CHEBI:30616"/>
        <dbReference type="ChEBI" id="CHEBI:33019"/>
        <dbReference type="ChEBI" id="CHEBI:57926"/>
        <dbReference type="ChEBI" id="CHEBI:73682"/>
        <dbReference type="EC" id="2.7.7.87"/>
    </reaction>
</comment>
<dbReference type="AlphaFoldDB" id="A0A1I7NGS2"/>
<evidence type="ECO:0000256" key="6">
    <source>
        <dbReference type="ARBA" id="ARBA00022679"/>
    </source>
</evidence>
<evidence type="ECO:0000256" key="8">
    <source>
        <dbReference type="ARBA" id="ARBA00022695"/>
    </source>
</evidence>
<dbReference type="GO" id="GO:0003725">
    <property type="term" value="F:double-stranded RNA binding"/>
    <property type="evidence" value="ECO:0007669"/>
    <property type="project" value="UniProtKB-UniRule"/>
</dbReference>
<gene>
    <name evidence="16" type="ORF">SAMN04488557_2129</name>
</gene>
<dbReference type="Pfam" id="PF03481">
    <property type="entry name" value="Sua5_C"/>
    <property type="match status" value="1"/>
</dbReference>
<evidence type="ECO:0000256" key="14">
    <source>
        <dbReference type="PIRSR" id="PIRSR004930-1"/>
    </source>
</evidence>
<dbReference type="GO" id="GO:0005524">
    <property type="term" value="F:ATP binding"/>
    <property type="evidence" value="ECO:0007669"/>
    <property type="project" value="UniProtKB-UniRule"/>
</dbReference>
<accession>A0A1I7NGS2</accession>
<dbReference type="GO" id="GO:0061710">
    <property type="term" value="F:L-threonylcarbamoyladenylate synthase"/>
    <property type="evidence" value="ECO:0007669"/>
    <property type="project" value="UniProtKB-EC"/>
</dbReference>
<protein>
    <recommendedName>
        <fullName evidence="4 13">Threonylcarbamoyl-AMP synthase</fullName>
        <shortName evidence="13">TC-AMP synthase</shortName>
        <ecNumber evidence="3 13">2.7.7.87</ecNumber>
    </recommendedName>
    <alternativeName>
        <fullName evidence="11 13">L-threonylcarbamoyladenylate synthase</fullName>
    </alternativeName>
</protein>
<feature type="binding site" evidence="14">
    <location>
        <position position="115"/>
    </location>
    <ligand>
        <name>ATP</name>
        <dbReference type="ChEBI" id="CHEBI:30616"/>
    </ligand>
</feature>
<evidence type="ECO:0000256" key="11">
    <source>
        <dbReference type="ARBA" id="ARBA00029774"/>
    </source>
</evidence>
<feature type="binding site" evidence="14">
    <location>
        <position position="139"/>
    </location>
    <ligand>
        <name>L-threonine</name>
        <dbReference type="ChEBI" id="CHEBI:57926"/>
    </ligand>
</feature>
<dbReference type="InterPro" id="IPR017945">
    <property type="entry name" value="DHBP_synth_RibB-like_a/b_dom"/>
</dbReference>
<feature type="binding site" evidence="14">
    <location>
        <position position="141"/>
    </location>
    <ligand>
        <name>ATP</name>
        <dbReference type="ChEBI" id="CHEBI:30616"/>
    </ligand>
</feature>
<keyword evidence="10 13" id="KW-0067">ATP-binding</keyword>
<dbReference type="PROSITE" id="PS51163">
    <property type="entry name" value="YRDC"/>
    <property type="match status" value="1"/>
</dbReference>
<keyword evidence="8 13" id="KW-0548">Nucleotidyltransferase</keyword>
<dbReference type="GO" id="GO:0005737">
    <property type="term" value="C:cytoplasm"/>
    <property type="evidence" value="ECO:0007669"/>
    <property type="project" value="UniProtKB-SubCell"/>
</dbReference>
<evidence type="ECO:0000256" key="4">
    <source>
        <dbReference type="ARBA" id="ARBA00015492"/>
    </source>
</evidence>
<dbReference type="PANTHER" id="PTHR17490:SF16">
    <property type="entry name" value="THREONYLCARBAMOYL-AMP SYNTHASE"/>
    <property type="match status" value="1"/>
</dbReference>
<dbReference type="GO" id="GO:0006450">
    <property type="term" value="P:regulation of translational fidelity"/>
    <property type="evidence" value="ECO:0007669"/>
    <property type="project" value="TreeGrafter"/>
</dbReference>
<dbReference type="FunFam" id="3.90.870.10:FF:000009">
    <property type="entry name" value="Threonylcarbamoyl-AMP synthase, putative"/>
    <property type="match status" value="1"/>
</dbReference>
<dbReference type="InterPro" id="IPR038385">
    <property type="entry name" value="Sua5/YwlC_C"/>
</dbReference>
<feature type="binding site" evidence="14">
    <location>
        <position position="64"/>
    </location>
    <ligand>
        <name>L-threonine</name>
        <dbReference type="ChEBI" id="CHEBI:57926"/>
    </ligand>
</feature>
<keyword evidence="17" id="KW-1185">Reference proteome</keyword>
<keyword evidence="7 13" id="KW-0819">tRNA processing</keyword>
<evidence type="ECO:0000256" key="2">
    <source>
        <dbReference type="ARBA" id="ARBA00007663"/>
    </source>
</evidence>
<evidence type="ECO:0000313" key="16">
    <source>
        <dbReference type="EMBL" id="SFV33838.1"/>
    </source>
</evidence>
<evidence type="ECO:0000256" key="3">
    <source>
        <dbReference type="ARBA" id="ARBA00012584"/>
    </source>
</evidence>
<dbReference type="InterPro" id="IPR006070">
    <property type="entry name" value="Sua5-like_dom"/>
</dbReference>
<evidence type="ECO:0000256" key="5">
    <source>
        <dbReference type="ARBA" id="ARBA00022490"/>
    </source>
</evidence>
<dbReference type="InterPro" id="IPR010923">
    <property type="entry name" value="T(6)A37_SUA5"/>
</dbReference>
<feature type="binding site" evidence="14">
    <location>
        <position position="119"/>
    </location>
    <ligand>
        <name>L-threonine</name>
        <dbReference type="ChEBI" id="CHEBI:57926"/>
    </ligand>
</feature>